<proteinExistence type="inferred from homology"/>
<evidence type="ECO:0000313" key="7">
    <source>
        <dbReference type="Proteomes" id="UP001162131"/>
    </source>
</evidence>
<feature type="active site" description="Nucleophile" evidence="4">
    <location>
        <position position="451"/>
    </location>
</feature>
<sequence length="506" mass="56671">MNKRLCWQGIDKWISEKKLARILKDNLPSIDGLLLARPPKKPYAFLEFDTEERMNTFVEAFQPEIVNKKYKFKQATDRAIGKGKSIEEILLSKPPKVTIEAQPLGPIEDKVTPYWNMQYSAQLLEKKNQVSKFYGTFLKDMEIKTKKSDTVPLQWLSEPPQVLDVKSSPATEGYRNKVEYTIGYAENREIKVGFTNGQMAAGNLRVDSPENCINISQFSKDIAVKVEECVKASGIPPVDTKTNEGVWKTVLLRTTTYTNQSMLVLTVNDNHQISKIEQALQPLSSEVDTLVLVVQKSPRQIKVLSGSGFITERLLNKTFQISPLSFFQVNTSGCEILYTEVMNSIEGELLLDICCGTGSIGICCSDKVKRIIGIEIVPEAVEDAIINAQMNNVSAEYKVGKAEDLMKDISREVEGQVITGVVDPPRNGLHKNILTALRTTKGLDNLVYVSCNPETMFKDLVQLCAPESGKKFRAPPFVPLRVQPVDMFPHTPHVECVVALKRITKL</sequence>
<comment type="similarity">
    <text evidence="4">Belongs to the class I-like SAM-binding methyltransferase superfamily. RNA M5U methyltransferase family.</text>
</comment>
<dbReference type="PANTHER" id="PTHR45904">
    <property type="entry name" value="TRNA (URACIL-5-)-METHYLTRANSFERASE"/>
    <property type="match status" value="1"/>
</dbReference>
<evidence type="ECO:0000256" key="2">
    <source>
        <dbReference type="ARBA" id="ARBA00022679"/>
    </source>
</evidence>
<feature type="binding site" evidence="4">
    <location>
        <position position="375"/>
    </location>
    <ligand>
        <name>S-adenosyl-L-methionine</name>
        <dbReference type="ChEBI" id="CHEBI:59789"/>
    </ligand>
</feature>
<dbReference type="InterPro" id="IPR030390">
    <property type="entry name" value="MeTrfase_TrmA_AS"/>
</dbReference>
<dbReference type="CDD" id="cd02440">
    <property type="entry name" value="AdoMet_MTases"/>
    <property type="match status" value="1"/>
</dbReference>
<feature type="active site" evidence="5">
    <location>
        <position position="451"/>
    </location>
</feature>
<dbReference type="GO" id="GO:0006396">
    <property type="term" value="P:RNA processing"/>
    <property type="evidence" value="ECO:0007669"/>
    <property type="project" value="InterPro"/>
</dbReference>
<feature type="binding site" evidence="4">
    <location>
        <position position="328"/>
    </location>
    <ligand>
        <name>S-adenosyl-L-methionine</name>
        <dbReference type="ChEBI" id="CHEBI:59789"/>
    </ligand>
</feature>
<dbReference type="GO" id="GO:0003723">
    <property type="term" value="F:RNA binding"/>
    <property type="evidence" value="ECO:0007669"/>
    <property type="project" value="TreeGrafter"/>
</dbReference>
<protein>
    <recommendedName>
        <fullName evidence="8">RNA methyltransferase</fullName>
    </recommendedName>
</protein>
<dbReference type="InterPro" id="IPR010280">
    <property type="entry name" value="U5_MeTrfase_fam"/>
</dbReference>
<dbReference type="GO" id="GO:0032259">
    <property type="term" value="P:methylation"/>
    <property type="evidence" value="ECO:0007669"/>
    <property type="project" value="UniProtKB-KW"/>
</dbReference>
<evidence type="ECO:0000313" key="6">
    <source>
        <dbReference type="EMBL" id="CAG9312479.1"/>
    </source>
</evidence>
<organism evidence="6 7">
    <name type="scientific">Blepharisma stoltei</name>
    <dbReference type="NCBI Taxonomy" id="1481888"/>
    <lineage>
        <taxon>Eukaryota</taxon>
        <taxon>Sar</taxon>
        <taxon>Alveolata</taxon>
        <taxon>Ciliophora</taxon>
        <taxon>Postciliodesmatophora</taxon>
        <taxon>Heterotrichea</taxon>
        <taxon>Heterotrichida</taxon>
        <taxon>Blepharismidae</taxon>
        <taxon>Blepharisma</taxon>
    </lineage>
</organism>
<keyword evidence="3 4" id="KW-0949">S-adenosyl-L-methionine</keyword>
<dbReference type="InterPro" id="IPR029063">
    <property type="entry name" value="SAM-dependent_MTases_sf"/>
</dbReference>
<evidence type="ECO:0000256" key="4">
    <source>
        <dbReference type="PROSITE-ProRule" id="PRU01024"/>
    </source>
</evidence>
<evidence type="ECO:0000256" key="3">
    <source>
        <dbReference type="ARBA" id="ARBA00022691"/>
    </source>
</evidence>
<comment type="caution">
    <text evidence="4">Lacks conserved residue(s) required for the propagation of feature annotation.</text>
</comment>
<accession>A0AAU9IMS6</accession>
<dbReference type="Gene3D" id="2.40.50.1070">
    <property type="match status" value="1"/>
</dbReference>
<reference evidence="6" key="1">
    <citation type="submission" date="2021-09" db="EMBL/GenBank/DDBJ databases">
        <authorList>
            <consortium name="AG Swart"/>
            <person name="Singh M."/>
            <person name="Singh A."/>
            <person name="Seah K."/>
            <person name="Emmerich C."/>
        </authorList>
    </citation>
    <scope>NUCLEOTIDE SEQUENCE</scope>
    <source>
        <strain evidence="6">ATCC30299</strain>
    </source>
</reference>
<dbReference type="GO" id="GO:0008173">
    <property type="term" value="F:RNA methyltransferase activity"/>
    <property type="evidence" value="ECO:0007669"/>
    <property type="project" value="InterPro"/>
</dbReference>
<dbReference type="PROSITE" id="PS01231">
    <property type="entry name" value="TRMA_2"/>
    <property type="match status" value="1"/>
</dbReference>
<feature type="binding site" evidence="4">
    <location>
        <position position="423"/>
    </location>
    <ligand>
        <name>S-adenosyl-L-methionine</name>
        <dbReference type="ChEBI" id="CHEBI:59789"/>
    </ligand>
</feature>
<gene>
    <name evidence="6" type="ORF">BSTOLATCC_MIC6582</name>
</gene>
<dbReference type="EMBL" id="CAJZBQ010000006">
    <property type="protein sequence ID" value="CAG9312479.1"/>
    <property type="molecule type" value="Genomic_DNA"/>
</dbReference>
<dbReference type="SUPFAM" id="SSF53335">
    <property type="entry name" value="S-adenosyl-L-methionine-dependent methyltransferases"/>
    <property type="match status" value="1"/>
</dbReference>
<keyword evidence="7" id="KW-1185">Reference proteome</keyword>
<dbReference type="InterPro" id="IPR045850">
    <property type="entry name" value="TRM2_met"/>
</dbReference>
<keyword evidence="2 4" id="KW-0808">Transferase</keyword>
<evidence type="ECO:0000256" key="5">
    <source>
        <dbReference type="PROSITE-ProRule" id="PRU10015"/>
    </source>
</evidence>
<dbReference type="PROSITE" id="PS51687">
    <property type="entry name" value="SAM_MT_RNA_M5U"/>
    <property type="match status" value="1"/>
</dbReference>
<name>A0AAU9IMS6_9CILI</name>
<dbReference type="Proteomes" id="UP001162131">
    <property type="component" value="Unassembled WGS sequence"/>
</dbReference>
<dbReference type="GO" id="GO:0008757">
    <property type="term" value="F:S-adenosylmethionine-dependent methyltransferase activity"/>
    <property type="evidence" value="ECO:0007669"/>
    <property type="project" value="UniProtKB-ARBA"/>
</dbReference>
<dbReference type="PANTHER" id="PTHR45904:SF2">
    <property type="entry name" value="TRNA (URACIL-5-)-METHYLTRANSFERASE HOMOLOG A"/>
    <property type="match status" value="1"/>
</dbReference>
<dbReference type="InterPro" id="IPR030391">
    <property type="entry name" value="MeTrfase_TrmA_CS"/>
</dbReference>
<dbReference type="GO" id="GO:0009451">
    <property type="term" value="P:RNA modification"/>
    <property type="evidence" value="ECO:0007669"/>
    <property type="project" value="UniProtKB-ARBA"/>
</dbReference>
<keyword evidence="1 4" id="KW-0489">Methyltransferase</keyword>
<dbReference type="PROSITE" id="PS01230">
    <property type="entry name" value="TRMA_1"/>
    <property type="match status" value="1"/>
</dbReference>
<evidence type="ECO:0008006" key="8">
    <source>
        <dbReference type="Google" id="ProtNLM"/>
    </source>
</evidence>
<dbReference type="Pfam" id="PF05958">
    <property type="entry name" value="tRNA_U5-meth_tr"/>
    <property type="match status" value="1"/>
</dbReference>
<dbReference type="AlphaFoldDB" id="A0AAU9IMS6"/>
<dbReference type="Gene3D" id="3.40.50.150">
    <property type="entry name" value="Vaccinia Virus protein VP39"/>
    <property type="match status" value="1"/>
</dbReference>
<evidence type="ECO:0000256" key="1">
    <source>
        <dbReference type="ARBA" id="ARBA00022603"/>
    </source>
</evidence>
<comment type="caution">
    <text evidence="6">The sequence shown here is derived from an EMBL/GenBank/DDBJ whole genome shotgun (WGS) entry which is preliminary data.</text>
</comment>